<evidence type="ECO:0008006" key="3">
    <source>
        <dbReference type="Google" id="ProtNLM"/>
    </source>
</evidence>
<dbReference type="Proteomes" id="UP000036987">
    <property type="component" value="Unassembled WGS sequence"/>
</dbReference>
<evidence type="ECO:0000313" key="1">
    <source>
        <dbReference type="EMBL" id="KMZ64870.1"/>
    </source>
</evidence>
<accession>A0A0K9P9K3</accession>
<dbReference type="AlphaFoldDB" id="A0A0K9P9K3"/>
<gene>
    <name evidence="1" type="ORF">ZOSMA_348G00050</name>
</gene>
<dbReference type="OrthoDB" id="723791at2759"/>
<keyword evidence="2" id="KW-1185">Reference proteome</keyword>
<organism evidence="1 2">
    <name type="scientific">Zostera marina</name>
    <name type="common">Eelgrass</name>
    <dbReference type="NCBI Taxonomy" id="29655"/>
    <lineage>
        <taxon>Eukaryota</taxon>
        <taxon>Viridiplantae</taxon>
        <taxon>Streptophyta</taxon>
        <taxon>Embryophyta</taxon>
        <taxon>Tracheophyta</taxon>
        <taxon>Spermatophyta</taxon>
        <taxon>Magnoliopsida</taxon>
        <taxon>Liliopsida</taxon>
        <taxon>Zosteraceae</taxon>
        <taxon>Zostera</taxon>
    </lineage>
</organism>
<proteinExistence type="predicted"/>
<name>A0A0K9P9K3_ZOSMR</name>
<dbReference type="PANTHER" id="PTHR34835:SF81">
    <property type="entry name" value="OS06G0475900 PROTEIN"/>
    <property type="match status" value="1"/>
</dbReference>
<comment type="caution">
    <text evidence="1">The sequence shown here is derived from an EMBL/GenBank/DDBJ whole genome shotgun (WGS) entry which is preliminary data.</text>
</comment>
<sequence>MVVNTFQLDDLCERFLEKYTFQVKKKELRVTVEDVGKILSIPYIGTPIDLSCASNDTDLWRKFFDKGKSSTKGRRASAITCKDAIAALQSQSKIPCVSKDDVDDMCHLRLVLFFSTFLLPSSKMGLNGRVLSYIDNLDDLGRMNWAECVRYLIFLNMKECKKAVLKCEVEKMVSKPYLFGCTLVLKVQSR</sequence>
<reference evidence="2" key="1">
    <citation type="journal article" date="2016" name="Nature">
        <title>The genome of the seagrass Zostera marina reveals angiosperm adaptation to the sea.</title>
        <authorList>
            <person name="Olsen J.L."/>
            <person name="Rouze P."/>
            <person name="Verhelst B."/>
            <person name="Lin Y.-C."/>
            <person name="Bayer T."/>
            <person name="Collen J."/>
            <person name="Dattolo E."/>
            <person name="De Paoli E."/>
            <person name="Dittami S."/>
            <person name="Maumus F."/>
            <person name="Michel G."/>
            <person name="Kersting A."/>
            <person name="Lauritano C."/>
            <person name="Lohaus R."/>
            <person name="Toepel M."/>
            <person name="Tonon T."/>
            <person name="Vanneste K."/>
            <person name="Amirebrahimi M."/>
            <person name="Brakel J."/>
            <person name="Bostroem C."/>
            <person name="Chovatia M."/>
            <person name="Grimwood J."/>
            <person name="Jenkins J.W."/>
            <person name="Jueterbock A."/>
            <person name="Mraz A."/>
            <person name="Stam W.T."/>
            <person name="Tice H."/>
            <person name="Bornberg-Bauer E."/>
            <person name="Green P.J."/>
            <person name="Pearson G.A."/>
            <person name="Procaccini G."/>
            <person name="Duarte C.M."/>
            <person name="Schmutz J."/>
            <person name="Reusch T.B.H."/>
            <person name="Van de Peer Y."/>
        </authorList>
    </citation>
    <scope>NUCLEOTIDE SEQUENCE [LARGE SCALE GENOMIC DNA]</scope>
    <source>
        <strain evidence="2">cv. Finnish</strain>
    </source>
</reference>
<dbReference type="PANTHER" id="PTHR34835">
    <property type="entry name" value="OS07G0283600 PROTEIN-RELATED"/>
    <property type="match status" value="1"/>
</dbReference>
<protein>
    <recommendedName>
        <fullName evidence="3">Aminotransferase-like plant mobile domain-containing protein</fullName>
    </recommendedName>
</protein>
<evidence type="ECO:0000313" key="2">
    <source>
        <dbReference type="Proteomes" id="UP000036987"/>
    </source>
</evidence>
<dbReference type="EMBL" id="LFYR01001097">
    <property type="protein sequence ID" value="KMZ64870.1"/>
    <property type="molecule type" value="Genomic_DNA"/>
</dbReference>